<dbReference type="GO" id="GO:0003985">
    <property type="term" value="F:acetyl-CoA C-acetyltransferase activity"/>
    <property type="evidence" value="ECO:0007669"/>
    <property type="project" value="UniProtKB-EC"/>
</dbReference>
<gene>
    <name evidence="8" type="primary">thlA_1</name>
    <name evidence="8" type="ORF">Poly30_14690</name>
</gene>
<feature type="active site" description="Proton acceptor" evidence="4">
    <location>
        <position position="425"/>
    </location>
</feature>
<keyword evidence="2 5" id="KW-0808">Transferase</keyword>
<evidence type="ECO:0000256" key="2">
    <source>
        <dbReference type="ARBA" id="ARBA00022679"/>
    </source>
</evidence>
<evidence type="ECO:0000256" key="1">
    <source>
        <dbReference type="ARBA" id="ARBA00010982"/>
    </source>
</evidence>
<protein>
    <submittedName>
        <fullName evidence="8">Acetyl-CoA acetyltransferase</fullName>
        <ecNumber evidence="8">2.3.1.9</ecNumber>
    </submittedName>
</protein>
<dbReference type="Gene3D" id="3.40.47.10">
    <property type="match status" value="1"/>
</dbReference>
<dbReference type="SUPFAM" id="SSF53901">
    <property type="entry name" value="Thiolase-like"/>
    <property type="match status" value="2"/>
</dbReference>
<dbReference type="InterPro" id="IPR020616">
    <property type="entry name" value="Thiolase_N"/>
</dbReference>
<dbReference type="PROSITE" id="PS00737">
    <property type="entry name" value="THIOLASE_2"/>
    <property type="match status" value="1"/>
</dbReference>
<sequence length="441" mass="46292">MIQVNHSRGPEIVLAAGLRSPWARAGGAFAKEDAGHLGAQVARELLVQTGIDPGAFDEVIVGSVGPPHDQANIARVIALRAGIPRNVPARTVARNCASGIESVTSAATSIMAGIGDLYLTMGVEVMSAYPLMFNDKMTGVFSGLMKAKSPVQKLGALAKFRPSFLAPRAALLEGLNDPTVDMLMGQTAELIARDFGITREECDLYAARSHQRAEHARNTGRFDLEILPILPLGARPGQLSLIHDDSIRDGQTPEKLAKLRPYFEKPDGVVTVGNACGITDGAGALVVTTRDRAKELGLEPLARLKAWAWAGCDPRRMGLGPVHATAKVLDEAGVSMKDIGAIELNEAFAAQVLGCKIAFESADYAEKTMGRSGGAIGELDLDKTNVNGGAIALGHPVGATGARLLLTAAHELEVGDHELTLATLCIGGGQGGAVLLERIDR</sequence>
<evidence type="ECO:0000256" key="3">
    <source>
        <dbReference type="ARBA" id="ARBA00023315"/>
    </source>
</evidence>
<dbReference type="InterPro" id="IPR020617">
    <property type="entry name" value="Thiolase_C"/>
</dbReference>
<dbReference type="EC" id="2.3.1.9" evidence="8"/>
<keyword evidence="9" id="KW-1185">Reference proteome</keyword>
<dbReference type="PANTHER" id="PTHR18919:SF107">
    <property type="entry name" value="ACETYL-COA ACETYLTRANSFERASE, CYTOSOLIC"/>
    <property type="match status" value="1"/>
</dbReference>
<dbReference type="InterPro" id="IPR002155">
    <property type="entry name" value="Thiolase"/>
</dbReference>
<dbReference type="InterPro" id="IPR016039">
    <property type="entry name" value="Thiolase-like"/>
</dbReference>
<dbReference type="NCBIfam" id="TIGR01930">
    <property type="entry name" value="AcCoA-C-Actrans"/>
    <property type="match status" value="1"/>
</dbReference>
<evidence type="ECO:0000256" key="5">
    <source>
        <dbReference type="RuleBase" id="RU003557"/>
    </source>
</evidence>
<reference evidence="8 9" key="1">
    <citation type="submission" date="2019-02" db="EMBL/GenBank/DDBJ databases">
        <title>Deep-cultivation of Planctomycetes and their phenomic and genomic characterization uncovers novel biology.</title>
        <authorList>
            <person name="Wiegand S."/>
            <person name="Jogler M."/>
            <person name="Boedeker C."/>
            <person name="Pinto D."/>
            <person name="Vollmers J."/>
            <person name="Rivas-Marin E."/>
            <person name="Kohn T."/>
            <person name="Peeters S.H."/>
            <person name="Heuer A."/>
            <person name="Rast P."/>
            <person name="Oberbeckmann S."/>
            <person name="Bunk B."/>
            <person name="Jeske O."/>
            <person name="Meyerdierks A."/>
            <person name="Storesund J.E."/>
            <person name="Kallscheuer N."/>
            <person name="Luecker S."/>
            <person name="Lage O.M."/>
            <person name="Pohl T."/>
            <person name="Merkel B.J."/>
            <person name="Hornburger P."/>
            <person name="Mueller R.-W."/>
            <person name="Bruemmer F."/>
            <person name="Labrenz M."/>
            <person name="Spormann A.M."/>
            <person name="Op den Camp H."/>
            <person name="Overmann J."/>
            <person name="Amann R."/>
            <person name="Jetten M.S.M."/>
            <person name="Mascher T."/>
            <person name="Medema M.H."/>
            <person name="Devos D.P."/>
            <person name="Kaster A.-K."/>
            <person name="Ovreas L."/>
            <person name="Rohde M."/>
            <person name="Galperin M.Y."/>
            <person name="Jogler C."/>
        </authorList>
    </citation>
    <scope>NUCLEOTIDE SEQUENCE [LARGE SCALE GENOMIC DNA]</scope>
    <source>
        <strain evidence="8 9">Poly30</strain>
    </source>
</reference>
<dbReference type="Pfam" id="PF02803">
    <property type="entry name" value="Thiolase_C"/>
    <property type="match status" value="1"/>
</dbReference>
<keyword evidence="3 5" id="KW-0012">Acyltransferase</keyword>
<feature type="domain" description="Thiolase C-terminal" evidence="7">
    <location>
        <begin position="299"/>
        <end position="438"/>
    </location>
</feature>
<dbReference type="PIRSF" id="PIRSF000429">
    <property type="entry name" value="Ac-CoA_Ac_transf"/>
    <property type="match status" value="1"/>
</dbReference>
<name>A0A518EPG2_9BACT</name>
<dbReference type="Pfam" id="PF00108">
    <property type="entry name" value="Thiolase_N"/>
    <property type="match status" value="1"/>
</dbReference>
<dbReference type="OrthoDB" id="9764892at2"/>
<dbReference type="PANTHER" id="PTHR18919">
    <property type="entry name" value="ACETYL-COA C-ACYLTRANSFERASE"/>
    <property type="match status" value="1"/>
</dbReference>
<evidence type="ECO:0000256" key="4">
    <source>
        <dbReference type="PIRSR" id="PIRSR000429-1"/>
    </source>
</evidence>
<evidence type="ECO:0000313" key="8">
    <source>
        <dbReference type="EMBL" id="QDV05966.1"/>
    </source>
</evidence>
<dbReference type="Proteomes" id="UP000320390">
    <property type="component" value="Chromosome"/>
</dbReference>
<evidence type="ECO:0000259" key="6">
    <source>
        <dbReference type="Pfam" id="PF00108"/>
    </source>
</evidence>
<dbReference type="CDD" id="cd00751">
    <property type="entry name" value="thiolase"/>
    <property type="match status" value="1"/>
</dbReference>
<proteinExistence type="inferred from homology"/>
<dbReference type="InterPro" id="IPR020613">
    <property type="entry name" value="Thiolase_CS"/>
</dbReference>
<evidence type="ECO:0000313" key="9">
    <source>
        <dbReference type="Proteomes" id="UP000320390"/>
    </source>
</evidence>
<organism evidence="8 9">
    <name type="scientific">Saltatorellus ferox</name>
    <dbReference type="NCBI Taxonomy" id="2528018"/>
    <lineage>
        <taxon>Bacteria</taxon>
        <taxon>Pseudomonadati</taxon>
        <taxon>Planctomycetota</taxon>
        <taxon>Planctomycetia</taxon>
        <taxon>Planctomycetia incertae sedis</taxon>
        <taxon>Saltatorellus</taxon>
    </lineage>
</organism>
<feature type="active site" description="Acyl-thioester intermediate" evidence="4">
    <location>
        <position position="96"/>
    </location>
</feature>
<dbReference type="EMBL" id="CP036434">
    <property type="protein sequence ID" value="QDV05966.1"/>
    <property type="molecule type" value="Genomic_DNA"/>
</dbReference>
<evidence type="ECO:0000259" key="7">
    <source>
        <dbReference type="Pfam" id="PF02803"/>
    </source>
</evidence>
<accession>A0A518EPG2</accession>
<comment type="similarity">
    <text evidence="1 5">Belongs to the thiolase-like superfamily. Thiolase family.</text>
</comment>
<dbReference type="AlphaFoldDB" id="A0A518EPG2"/>
<feature type="active site" description="Proton acceptor" evidence="4">
    <location>
        <position position="395"/>
    </location>
</feature>
<feature type="domain" description="Thiolase N-terminal" evidence="6">
    <location>
        <begin position="13"/>
        <end position="290"/>
    </location>
</feature>